<accession>A0A6B0VIA3</accession>
<dbReference type="GO" id="GO:0005975">
    <property type="term" value="P:carbohydrate metabolic process"/>
    <property type="evidence" value="ECO:0007669"/>
    <property type="project" value="InterPro"/>
</dbReference>
<name>A0A6B0VIA3_9EURY</name>
<dbReference type="PROSITE" id="PS51677">
    <property type="entry name" value="NODB"/>
    <property type="match status" value="1"/>
</dbReference>
<dbReference type="CDD" id="cd10938">
    <property type="entry name" value="CE4_HpPgdA_like"/>
    <property type="match status" value="1"/>
</dbReference>
<dbReference type="RefSeq" id="WP_160061571.1">
    <property type="nucleotide sequence ID" value="NZ_WUYX01000003.1"/>
</dbReference>
<keyword evidence="3" id="KW-1185">Reference proteome</keyword>
<proteinExistence type="predicted"/>
<dbReference type="AlphaFoldDB" id="A0A6B0VIA3"/>
<dbReference type="OrthoDB" id="10436at2157"/>
<dbReference type="InterPro" id="IPR011330">
    <property type="entry name" value="Glyco_hydro/deAcase_b/a-brl"/>
</dbReference>
<dbReference type="GO" id="GO:0016810">
    <property type="term" value="F:hydrolase activity, acting on carbon-nitrogen (but not peptide) bonds"/>
    <property type="evidence" value="ECO:0007669"/>
    <property type="project" value="InterPro"/>
</dbReference>
<evidence type="ECO:0000259" key="1">
    <source>
        <dbReference type="PROSITE" id="PS51677"/>
    </source>
</evidence>
<feature type="domain" description="NodB homology" evidence="1">
    <location>
        <begin position="16"/>
        <end position="262"/>
    </location>
</feature>
<evidence type="ECO:0000313" key="2">
    <source>
        <dbReference type="EMBL" id="MXV60532.1"/>
    </source>
</evidence>
<dbReference type="Pfam" id="PF01522">
    <property type="entry name" value="Polysacc_deac_1"/>
    <property type="match status" value="1"/>
</dbReference>
<reference evidence="2 3" key="1">
    <citation type="submission" date="2020-01" db="EMBL/GenBank/DDBJ databases">
        <title>Natronorubrum sp. JWXQ-INN 674 isolated from Inner Mongolia Autonomous Region of China.</title>
        <authorList>
            <person name="Xue Q."/>
        </authorList>
    </citation>
    <scope>NUCLEOTIDE SEQUENCE [LARGE SCALE GENOMIC DNA]</scope>
    <source>
        <strain evidence="2 3">JWXQ-INN-674</strain>
    </source>
</reference>
<protein>
    <submittedName>
        <fullName evidence="2">Polysaccharide deacetylase family protein</fullName>
    </submittedName>
</protein>
<sequence length="274" mass="31619">MSRSTVCLTCDFDAVSPWLHLFDGQESPTKLSRGLFGVDYGTPRLLELFDQHDIEATWFVPGHTIASFPDACEAVWSRGHDIQHHGWTHRPLSSYETEAEERSDIERGIESIETLTGRRPIGFRSPSWDFSPRTLSILRDLGFEWDSSQMGADFHPYRLRTGWEAPLDQPFDRGEPTDIVELPVSWQRDDFPPFAYRRGQGFVTERSVFDQWLTQFEWMHEHIDDGVFVLTIHPQVSGQSHRLTNLDQLLESLKEFSNVDFRTLSSVAAEFVDN</sequence>
<organism evidence="2 3">
    <name type="scientific">Natronorubrum halalkaliphilum</name>
    <dbReference type="NCBI Taxonomy" id="2691917"/>
    <lineage>
        <taxon>Archaea</taxon>
        <taxon>Methanobacteriati</taxon>
        <taxon>Methanobacteriota</taxon>
        <taxon>Stenosarchaea group</taxon>
        <taxon>Halobacteria</taxon>
        <taxon>Halobacteriales</taxon>
        <taxon>Natrialbaceae</taxon>
        <taxon>Natronorubrum</taxon>
    </lineage>
</organism>
<comment type="caution">
    <text evidence="2">The sequence shown here is derived from an EMBL/GenBank/DDBJ whole genome shotgun (WGS) entry which is preliminary data.</text>
</comment>
<dbReference type="Proteomes" id="UP000434101">
    <property type="component" value="Unassembled WGS sequence"/>
</dbReference>
<dbReference type="EMBL" id="WUYX01000003">
    <property type="protein sequence ID" value="MXV60532.1"/>
    <property type="molecule type" value="Genomic_DNA"/>
</dbReference>
<dbReference type="InterPro" id="IPR037950">
    <property type="entry name" value="PgdA-like"/>
</dbReference>
<dbReference type="PANTHER" id="PTHR47561">
    <property type="entry name" value="POLYSACCHARIDE DEACETYLASE FAMILY PROTEIN (AFU_ORTHOLOGUE AFUA_6G05030)"/>
    <property type="match status" value="1"/>
</dbReference>
<dbReference type="PANTHER" id="PTHR47561:SF1">
    <property type="entry name" value="POLYSACCHARIDE DEACETYLASE FAMILY PROTEIN (AFU_ORTHOLOGUE AFUA_6G05030)"/>
    <property type="match status" value="1"/>
</dbReference>
<gene>
    <name evidence="2" type="ORF">GS429_00295</name>
</gene>
<dbReference type="Gene3D" id="3.20.20.370">
    <property type="entry name" value="Glycoside hydrolase/deacetylase"/>
    <property type="match status" value="1"/>
</dbReference>
<dbReference type="SUPFAM" id="SSF88713">
    <property type="entry name" value="Glycoside hydrolase/deacetylase"/>
    <property type="match status" value="1"/>
</dbReference>
<evidence type="ECO:0000313" key="3">
    <source>
        <dbReference type="Proteomes" id="UP000434101"/>
    </source>
</evidence>
<dbReference type="InterPro" id="IPR002509">
    <property type="entry name" value="NODB_dom"/>
</dbReference>